<dbReference type="InterPro" id="IPR023401">
    <property type="entry name" value="ODC_N"/>
</dbReference>
<dbReference type="Gene3D" id="3.30.1780.10">
    <property type="entry name" value="ornithine cyclodeaminase, domain 1"/>
    <property type="match status" value="1"/>
</dbReference>
<evidence type="ECO:0000313" key="2">
    <source>
        <dbReference type="EMBL" id="KXB68018.1"/>
    </source>
</evidence>
<gene>
    <name evidence="2" type="ORF">HMPREF1863_00335</name>
</gene>
<dbReference type="SUPFAM" id="SSF51735">
    <property type="entry name" value="NAD(P)-binding Rossmann-fold domains"/>
    <property type="match status" value="1"/>
</dbReference>
<dbReference type="Pfam" id="PF02423">
    <property type="entry name" value="OCD_Mu_crystall"/>
    <property type="match status" value="1"/>
</dbReference>
<dbReference type="InterPro" id="IPR036291">
    <property type="entry name" value="NAD(P)-bd_dom_sf"/>
</dbReference>
<dbReference type="STRING" id="755172.HMPREF1863_00335"/>
<comment type="similarity">
    <text evidence="1">Belongs to the ornithine cyclodeaminase/mu-crystallin family.</text>
</comment>
<sequence length="358" mass="38974">MGPACKWGFCFADFFDYNRLDYVWRWPMKVLMLTAEEVSRSMSVRDVIEADKSAMGYYSSKKTDIPLRTNLDVKKSEGQALFMPGLIEGEDALGVKIIAVYPKNADKGMPSVPATMVMMDAKTGFVKAIMDGTELTRMRTGGLSGAATDLLAKKDAEVFVLIGTGGQAKSQLESVLAVRPIQKAYIFNRKQEKADAFVESVKEDMKAYGAELIGISDLAPVIPEADIITAVTTATSPVFDGNLVKPGCHINGVGAYTPDMIELPPEIVARADKVYLDTIDGVMHEAGDLMKPVQDGLVSREKVEHEIGEVVLGTLVGRENDDEITLFKSTGSAVFDIVVGEKVYQMAKEKGIGREIQL</sequence>
<dbReference type="PATRIC" id="fig|755172.3.peg.322"/>
<dbReference type="GO" id="GO:0019752">
    <property type="term" value="P:carboxylic acid metabolic process"/>
    <property type="evidence" value="ECO:0007669"/>
    <property type="project" value="UniProtKB-ARBA"/>
</dbReference>
<name>A0A134AJW3_9FIRM</name>
<dbReference type="InterPro" id="IPR003462">
    <property type="entry name" value="ODC_Mu_crystall"/>
</dbReference>
<organism evidence="2 3">
    <name type="scientific">Aedoeadaptatus coxii</name>
    <dbReference type="NCBI Taxonomy" id="755172"/>
    <lineage>
        <taxon>Bacteria</taxon>
        <taxon>Bacillati</taxon>
        <taxon>Bacillota</taxon>
        <taxon>Tissierellia</taxon>
        <taxon>Tissierellales</taxon>
        <taxon>Peptoniphilaceae</taxon>
        <taxon>Aedoeadaptatus</taxon>
    </lineage>
</organism>
<dbReference type="AlphaFoldDB" id="A0A134AJW3"/>
<proteinExistence type="inferred from homology"/>
<dbReference type="Proteomes" id="UP000070442">
    <property type="component" value="Unassembled WGS sequence"/>
</dbReference>
<dbReference type="Gene3D" id="3.40.50.720">
    <property type="entry name" value="NAD(P)-binding Rossmann-like Domain"/>
    <property type="match status" value="1"/>
</dbReference>
<reference evidence="3" key="1">
    <citation type="submission" date="2016-01" db="EMBL/GenBank/DDBJ databases">
        <authorList>
            <person name="Mitreva M."/>
            <person name="Pepin K.H."/>
            <person name="Mihindukulasuriya K.A."/>
            <person name="Fulton R."/>
            <person name="Fronick C."/>
            <person name="O'Laughlin M."/>
            <person name="Miner T."/>
            <person name="Herter B."/>
            <person name="Rosa B.A."/>
            <person name="Cordes M."/>
            <person name="Tomlinson C."/>
            <person name="Wollam A."/>
            <person name="Palsikar V.B."/>
            <person name="Mardis E.R."/>
            <person name="Wilson R.K."/>
        </authorList>
    </citation>
    <scope>NUCLEOTIDE SEQUENCE [LARGE SCALE GENOMIC DNA]</scope>
    <source>
        <strain evidence="3">DNF00729</strain>
    </source>
</reference>
<protein>
    <submittedName>
        <fullName evidence="2">Ornithine cyclodeaminase/mu-crystallin family protein</fullName>
    </submittedName>
</protein>
<dbReference type="EMBL" id="LSDG01000008">
    <property type="protein sequence ID" value="KXB68018.1"/>
    <property type="molecule type" value="Genomic_DNA"/>
</dbReference>
<dbReference type="GO" id="GO:0016491">
    <property type="term" value="F:oxidoreductase activity"/>
    <property type="evidence" value="ECO:0007669"/>
    <property type="project" value="UniProtKB-ARBA"/>
</dbReference>
<dbReference type="GO" id="GO:0005737">
    <property type="term" value="C:cytoplasm"/>
    <property type="evidence" value="ECO:0007669"/>
    <property type="project" value="TreeGrafter"/>
</dbReference>
<dbReference type="PANTHER" id="PTHR13812:SF19">
    <property type="entry name" value="KETIMINE REDUCTASE MU-CRYSTALLIN"/>
    <property type="match status" value="1"/>
</dbReference>
<comment type="caution">
    <text evidence="2">The sequence shown here is derived from an EMBL/GenBank/DDBJ whole genome shotgun (WGS) entry which is preliminary data.</text>
</comment>
<dbReference type="PANTHER" id="PTHR13812">
    <property type="entry name" value="KETIMINE REDUCTASE MU-CRYSTALLIN"/>
    <property type="match status" value="1"/>
</dbReference>
<accession>A0A134AJW3</accession>
<dbReference type="PIRSF" id="PIRSF001439">
    <property type="entry name" value="CryM"/>
    <property type="match status" value="1"/>
</dbReference>
<dbReference type="FunFam" id="3.40.50.720:FF:000311">
    <property type="entry name" value="Ornithine cyclodeaminase"/>
    <property type="match status" value="1"/>
</dbReference>
<evidence type="ECO:0000256" key="1">
    <source>
        <dbReference type="ARBA" id="ARBA00008903"/>
    </source>
</evidence>
<keyword evidence="3" id="KW-1185">Reference proteome</keyword>
<evidence type="ECO:0000313" key="3">
    <source>
        <dbReference type="Proteomes" id="UP000070442"/>
    </source>
</evidence>